<reference evidence="8 9" key="1">
    <citation type="journal article" date="2010" name="Nature">
        <title>The Ectocarpus genome and the independent evolution of multicellularity in brown algae.</title>
        <authorList>
            <person name="Cock J.M."/>
            <person name="Sterck L."/>
            <person name="Rouze P."/>
            <person name="Scornet D."/>
            <person name="Allen A.E."/>
            <person name="Amoutzias G."/>
            <person name="Anthouard V."/>
            <person name="Artiguenave F."/>
            <person name="Aury J.M."/>
            <person name="Badger J.H."/>
            <person name="Beszteri B."/>
            <person name="Billiau K."/>
            <person name="Bonnet E."/>
            <person name="Bothwell J.H."/>
            <person name="Bowler C."/>
            <person name="Boyen C."/>
            <person name="Brownlee C."/>
            <person name="Carrano C.J."/>
            <person name="Charrier B."/>
            <person name="Cho G.Y."/>
            <person name="Coelho S.M."/>
            <person name="Collen J."/>
            <person name="Corre E."/>
            <person name="Da Silva C."/>
            <person name="Delage L."/>
            <person name="Delaroque N."/>
            <person name="Dittami S.M."/>
            <person name="Doulbeau S."/>
            <person name="Elias M."/>
            <person name="Farnham G."/>
            <person name="Gachon C.M."/>
            <person name="Gschloessl B."/>
            <person name="Heesch S."/>
            <person name="Jabbari K."/>
            <person name="Jubin C."/>
            <person name="Kawai H."/>
            <person name="Kimura K."/>
            <person name="Kloareg B."/>
            <person name="Kupper F.C."/>
            <person name="Lang D."/>
            <person name="Le Bail A."/>
            <person name="Leblanc C."/>
            <person name="Lerouge P."/>
            <person name="Lohr M."/>
            <person name="Lopez P.J."/>
            <person name="Martens C."/>
            <person name="Maumus F."/>
            <person name="Michel G."/>
            <person name="Miranda-Saavedra D."/>
            <person name="Morales J."/>
            <person name="Moreau H."/>
            <person name="Motomura T."/>
            <person name="Nagasato C."/>
            <person name="Napoli C.A."/>
            <person name="Nelson D.R."/>
            <person name="Nyvall-Collen P."/>
            <person name="Peters A.F."/>
            <person name="Pommier C."/>
            <person name="Potin P."/>
            <person name="Poulain J."/>
            <person name="Quesneville H."/>
            <person name="Read B."/>
            <person name="Rensing S.A."/>
            <person name="Ritter A."/>
            <person name="Rousvoal S."/>
            <person name="Samanta M."/>
            <person name="Samson G."/>
            <person name="Schroeder D.C."/>
            <person name="Segurens B."/>
            <person name="Strittmatter M."/>
            <person name="Tonon T."/>
            <person name="Tregear J.W."/>
            <person name="Valentin K."/>
            <person name="von Dassow P."/>
            <person name="Yamagishi T."/>
            <person name="Van de Peer Y."/>
            <person name="Wincker P."/>
        </authorList>
    </citation>
    <scope>NUCLEOTIDE SEQUENCE [LARGE SCALE GENOMIC DNA]</scope>
    <source>
        <strain evidence="9">Ec32 / CCAP1310/4</strain>
    </source>
</reference>
<dbReference type="InterPro" id="IPR016763">
    <property type="entry name" value="VAP"/>
</dbReference>
<dbReference type="InterPro" id="IPR008962">
    <property type="entry name" value="PapD-like_sf"/>
</dbReference>
<comment type="similarity">
    <text evidence="2">Belongs to the VAMP-associated protein (VAP) (TC 9.B.17) family.</text>
</comment>
<evidence type="ECO:0000259" key="7">
    <source>
        <dbReference type="PROSITE" id="PS50202"/>
    </source>
</evidence>
<feature type="compositionally biased region" description="Low complexity" evidence="6">
    <location>
        <begin position="200"/>
        <end position="209"/>
    </location>
</feature>
<evidence type="ECO:0000256" key="6">
    <source>
        <dbReference type="SAM" id="MobiDB-lite"/>
    </source>
</evidence>
<dbReference type="Gene3D" id="2.60.40.10">
    <property type="entry name" value="Immunoglobulins"/>
    <property type="match status" value="1"/>
</dbReference>
<dbReference type="OrthoDB" id="264603at2759"/>
<evidence type="ECO:0000313" key="8">
    <source>
        <dbReference type="EMBL" id="CBJ27047.1"/>
    </source>
</evidence>
<keyword evidence="4" id="KW-1133">Transmembrane helix</keyword>
<dbReference type="AlphaFoldDB" id="D7G412"/>
<dbReference type="InterPro" id="IPR000535">
    <property type="entry name" value="MSP_dom"/>
</dbReference>
<dbReference type="PANTHER" id="PTHR10809:SF6">
    <property type="entry name" value="AT11025P-RELATED"/>
    <property type="match status" value="1"/>
</dbReference>
<sequence>MADASVNASRPLVDITPDTLSFELFPNSQPGCVLYVSNAAGVTVAFKVKTTEPRRYLVRPNQGMIGPGEREAVNVYLIEKECNLLIHEGVQTPSSLGKVSDKFLVQTVGLGEGEAALLTSVAAAKQTEALTKIWATFNKTAIRNKKLNVRISLASGAAKSLSAANSTAAASVAQSPARTVGSDSGGAVFASPGSQTSPSGVAARGAYGARNGGGGSRGQRFEGRGGRGRGAGREL</sequence>
<evidence type="ECO:0000313" key="9">
    <source>
        <dbReference type="Proteomes" id="UP000002630"/>
    </source>
</evidence>
<comment type="subcellular location">
    <subcellularLocation>
        <location evidence="1">Membrane</location>
        <topology evidence="1">Single-pass type IV membrane protein</topology>
    </subcellularLocation>
</comment>
<dbReference type="STRING" id="2880.D7G412"/>
<dbReference type="GO" id="GO:0005789">
    <property type="term" value="C:endoplasmic reticulum membrane"/>
    <property type="evidence" value="ECO:0007669"/>
    <property type="project" value="InterPro"/>
</dbReference>
<keyword evidence="9" id="KW-1185">Reference proteome</keyword>
<proteinExistence type="inferred from homology"/>
<dbReference type="PANTHER" id="PTHR10809">
    <property type="entry name" value="VESICLE-ASSOCIATED MEMBRANE PROTEIN-ASSOCIATED PROTEIN"/>
    <property type="match status" value="1"/>
</dbReference>
<name>D7G412_ECTSI</name>
<dbReference type="SUPFAM" id="SSF49354">
    <property type="entry name" value="PapD-like"/>
    <property type="match status" value="1"/>
</dbReference>
<evidence type="ECO:0000256" key="3">
    <source>
        <dbReference type="ARBA" id="ARBA00022692"/>
    </source>
</evidence>
<dbReference type="InterPro" id="IPR013783">
    <property type="entry name" value="Ig-like_fold"/>
</dbReference>
<evidence type="ECO:0000256" key="1">
    <source>
        <dbReference type="ARBA" id="ARBA00004211"/>
    </source>
</evidence>
<evidence type="ECO:0000256" key="4">
    <source>
        <dbReference type="ARBA" id="ARBA00022989"/>
    </source>
</evidence>
<accession>D7G412</accession>
<protein>
    <recommendedName>
        <fullName evidence="7">MSP domain-containing protein</fullName>
    </recommendedName>
</protein>
<dbReference type="Pfam" id="PF00635">
    <property type="entry name" value="Motile_Sperm"/>
    <property type="match status" value="1"/>
</dbReference>
<dbReference type="eggNOG" id="KOG0439">
    <property type="taxonomic scope" value="Eukaryota"/>
</dbReference>
<dbReference type="PROSITE" id="PS50202">
    <property type="entry name" value="MSP"/>
    <property type="match status" value="1"/>
</dbReference>
<organism evidence="8 9">
    <name type="scientific">Ectocarpus siliculosus</name>
    <name type="common">Brown alga</name>
    <name type="synonym">Conferva siliculosa</name>
    <dbReference type="NCBI Taxonomy" id="2880"/>
    <lineage>
        <taxon>Eukaryota</taxon>
        <taxon>Sar</taxon>
        <taxon>Stramenopiles</taxon>
        <taxon>Ochrophyta</taxon>
        <taxon>PX clade</taxon>
        <taxon>Phaeophyceae</taxon>
        <taxon>Ectocarpales</taxon>
        <taxon>Ectocarpaceae</taxon>
        <taxon>Ectocarpus</taxon>
    </lineage>
</organism>
<dbReference type="GO" id="GO:0061817">
    <property type="term" value="P:endoplasmic reticulum-plasma membrane tethering"/>
    <property type="evidence" value="ECO:0007669"/>
    <property type="project" value="TreeGrafter"/>
</dbReference>
<dbReference type="GO" id="GO:0090158">
    <property type="term" value="P:endoplasmic reticulum membrane organization"/>
    <property type="evidence" value="ECO:0007669"/>
    <property type="project" value="TreeGrafter"/>
</dbReference>
<dbReference type="Proteomes" id="UP000002630">
    <property type="component" value="Linkage Group LG33"/>
</dbReference>
<keyword evidence="3" id="KW-0812">Transmembrane</keyword>
<dbReference type="EMBL" id="FN649758">
    <property type="protein sequence ID" value="CBJ27047.1"/>
    <property type="molecule type" value="Genomic_DNA"/>
</dbReference>
<feature type="compositionally biased region" description="Basic and acidic residues" evidence="6">
    <location>
        <begin position="219"/>
        <end position="235"/>
    </location>
</feature>
<evidence type="ECO:0000256" key="5">
    <source>
        <dbReference type="ARBA" id="ARBA00023136"/>
    </source>
</evidence>
<gene>
    <name evidence="8" type="ORF">Esi_0054_0089</name>
</gene>
<dbReference type="EMBL" id="FN648752">
    <property type="protein sequence ID" value="CBJ27047.1"/>
    <property type="molecule type" value="Genomic_DNA"/>
</dbReference>
<feature type="domain" description="MSP" evidence="7">
    <location>
        <begin position="12"/>
        <end position="152"/>
    </location>
</feature>
<evidence type="ECO:0000256" key="2">
    <source>
        <dbReference type="ARBA" id="ARBA00008932"/>
    </source>
</evidence>
<keyword evidence="5" id="KW-0472">Membrane</keyword>
<dbReference type="InParanoid" id="D7G412"/>
<feature type="region of interest" description="Disordered" evidence="6">
    <location>
        <begin position="181"/>
        <end position="235"/>
    </location>
</feature>
<dbReference type="GO" id="GO:0005886">
    <property type="term" value="C:plasma membrane"/>
    <property type="evidence" value="ECO:0007669"/>
    <property type="project" value="TreeGrafter"/>
</dbReference>